<evidence type="ECO:0000313" key="1">
    <source>
        <dbReference type="EMBL" id="CAG8823284.1"/>
    </source>
</evidence>
<feature type="non-terminal residue" evidence="1">
    <location>
        <position position="45"/>
    </location>
</feature>
<sequence>LYDCVTVQRPVDSNYDFDFTQLKLLVSLDDAFKVLRLHEVNDLKQ</sequence>
<keyword evidence="2" id="KW-1185">Reference proteome</keyword>
<reference evidence="1" key="1">
    <citation type="submission" date="2021-06" db="EMBL/GenBank/DDBJ databases">
        <authorList>
            <person name="Kallberg Y."/>
            <person name="Tangrot J."/>
            <person name="Rosling A."/>
        </authorList>
    </citation>
    <scope>NUCLEOTIDE SEQUENCE</scope>
    <source>
        <strain evidence="1">FL966</strain>
    </source>
</reference>
<gene>
    <name evidence="1" type="ORF">CPELLU_LOCUS19895</name>
</gene>
<comment type="caution">
    <text evidence="1">The sequence shown here is derived from an EMBL/GenBank/DDBJ whole genome shotgun (WGS) entry which is preliminary data.</text>
</comment>
<protein>
    <submittedName>
        <fullName evidence="1">1967_t:CDS:1</fullName>
    </submittedName>
</protein>
<dbReference type="EMBL" id="CAJVQA010052787">
    <property type="protein sequence ID" value="CAG8823284.1"/>
    <property type="molecule type" value="Genomic_DNA"/>
</dbReference>
<proteinExistence type="predicted"/>
<dbReference type="Proteomes" id="UP000789759">
    <property type="component" value="Unassembled WGS sequence"/>
</dbReference>
<accession>A0A9N9PJR6</accession>
<evidence type="ECO:0000313" key="2">
    <source>
        <dbReference type="Proteomes" id="UP000789759"/>
    </source>
</evidence>
<organism evidence="1 2">
    <name type="scientific">Cetraspora pellucida</name>
    <dbReference type="NCBI Taxonomy" id="1433469"/>
    <lineage>
        <taxon>Eukaryota</taxon>
        <taxon>Fungi</taxon>
        <taxon>Fungi incertae sedis</taxon>
        <taxon>Mucoromycota</taxon>
        <taxon>Glomeromycotina</taxon>
        <taxon>Glomeromycetes</taxon>
        <taxon>Diversisporales</taxon>
        <taxon>Gigasporaceae</taxon>
        <taxon>Cetraspora</taxon>
    </lineage>
</organism>
<dbReference type="AlphaFoldDB" id="A0A9N9PJR6"/>
<name>A0A9N9PJR6_9GLOM</name>
<feature type="non-terminal residue" evidence="1">
    <location>
        <position position="1"/>
    </location>
</feature>